<evidence type="ECO:0000256" key="1">
    <source>
        <dbReference type="SAM" id="MobiDB-lite"/>
    </source>
</evidence>
<reference evidence="2" key="1">
    <citation type="submission" date="2020-08" db="EMBL/GenBank/DDBJ databases">
        <title>Multicomponent nature underlies the extraordinary mechanical properties of spider dragline silk.</title>
        <authorList>
            <person name="Kono N."/>
            <person name="Nakamura H."/>
            <person name="Mori M."/>
            <person name="Yoshida Y."/>
            <person name="Ohtoshi R."/>
            <person name="Malay A.D."/>
            <person name="Moran D.A.P."/>
            <person name="Tomita M."/>
            <person name="Numata K."/>
            <person name="Arakawa K."/>
        </authorList>
    </citation>
    <scope>NUCLEOTIDE SEQUENCE</scope>
</reference>
<evidence type="ECO:0000313" key="3">
    <source>
        <dbReference type="Proteomes" id="UP000886998"/>
    </source>
</evidence>
<feature type="compositionally biased region" description="Low complexity" evidence="1">
    <location>
        <begin position="336"/>
        <end position="349"/>
    </location>
</feature>
<feature type="compositionally biased region" description="Basic residues" evidence="1">
    <location>
        <begin position="124"/>
        <end position="134"/>
    </location>
</feature>
<feature type="region of interest" description="Disordered" evidence="1">
    <location>
        <begin position="310"/>
        <end position="353"/>
    </location>
</feature>
<feature type="compositionally biased region" description="Polar residues" evidence="1">
    <location>
        <begin position="97"/>
        <end position="117"/>
    </location>
</feature>
<keyword evidence="3" id="KW-1185">Reference proteome</keyword>
<dbReference type="OrthoDB" id="6473301at2759"/>
<gene>
    <name evidence="2" type="ORF">TNIN_280821</name>
</gene>
<dbReference type="AlphaFoldDB" id="A0A8X6MDL8"/>
<feature type="region of interest" description="Disordered" evidence="1">
    <location>
        <begin position="259"/>
        <end position="291"/>
    </location>
</feature>
<accession>A0A8X6MDL8</accession>
<feature type="compositionally biased region" description="Polar residues" evidence="1">
    <location>
        <begin position="310"/>
        <end position="335"/>
    </location>
</feature>
<organism evidence="2 3">
    <name type="scientific">Trichonephila inaurata madagascariensis</name>
    <dbReference type="NCBI Taxonomy" id="2747483"/>
    <lineage>
        <taxon>Eukaryota</taxon>
        <taxon>Metazoa</taxon>
        <taxon>Ecdysozoa</taxon>
        <taxon>Arthropoda</taxon>
        <taxon>Chelicerata</taxon>
        <taxon>Arachnida</taxon>
        <taxon>Araneae</taxon>
        <taxon>Araneomorphae</taxon>
        <taxon>Entelegynae</taxon>
        <taxon>Araneoidea</taxon>
        <taxon>Nephilidae</taxon>
        <taxon>Trichonephila</taxon>
        <taxon>Trichonephila inaurata</taxon>
    </lineage>
</organism>
<proteinExistence type="predicted"/>
<evidence type="ECO:0000313" key="2">
    <source>
        <dbReference type="EMBL" id="GFS48948.1"/>
    </source>
</evidence>
<feature type="region of interest" description="Disordered" evidence="1">
    <location>
        <begin position="94"/>
        <end position="138"/>
    </location>
</feature>
<sequence length="415" mass="46835">MSEMETDSQVPVSECSRMPISKAIRTHIIIANGYMDLEGTPDTAENYEMKEVLRAARKETLKKKAELVSELRSLPPCTTFNCSCDAIATHFGPLDNEPSNLKANQDSINSTEIITTPKSDKNKTKSKNKKRKVKKDSSEDFVFPKKTARPVSPLVSEPVAIANSFSDLESEEKQEQVLADEIKKFSILLSNVSHTINAIESCVQDDDPELVHLYSRQEYLYERRQAAVSEFTSLPRCTTPGCQIHNCNNPTLNFSPVNSPSKKSIEFPELPKVNRPKRKESEDGFTSPTYRQTFKKANLEIKNFTVDTNNKFNNLSQSNASDTTGNSQPTATQNMPNTSNDTTAKTTPKTLPPPVFLNIDKNYLQQLKTLTKTIPTLRSKKTGELIRLYTNNFEDYDSKQHSEQLKFSQYFCFKA</sequence>
<dbReference type="EMBL" id="BMAV01026289">
    <property type="protein sequence ID" value="GFS48948.1"/>
    <property type="molecule type" value="Genomic_DNA"/>
</dbReference>
<dbReference type="Proteomes" id="UP000886998">
    <property type="component" value="Unassembled WGS sequence"/>
</dbReference>
<protein>
    <submittedName>
        <fullName evidence="2">Uncharacterized protein</fullName>
    </submittedName>
</protein>
<name>A0A8X6MDL8_9ARAC</name>
<comment type="caution">
    <text evidence="2">The sequence shown here is derived from an EMBL/GenBank/DDBJ whole genome shotgun (WGS) entry which is preliminary data.</text>
</comment>